<organism evidence="1">
    <name type="scientific">Myoviridae sp. ctqfO1</name>
    <dbReference type="NCBI Taxonomy" id="2827710"/>
    <lineage>
        <taxon>Viruses</taxon>
        <taxon>Duplodnaviria</taxon>
        <taxon>Heunggongvirae</taxon>
        <taxon>Uroviricota</taxon>
        <taxon>Caudoviricetes</taxon>
    </lineage>
</organism>
<name>A0A8S5T481_9CAUD</name>
<proteinExistence type="predicted"/>
<evidence type="ECO:0000313" key="1">
    <source>
        <dbReference type="EMBL" id="DAF57578.1"/>
    </source>
</evidence>
<accession>A0A8S5T481</accession>
<sequence>MRITVPEGIINKIENKSELHLLWKLWVMADDSGIVRFCSVKDLSVKLDYAYPYLLLMLKKLHDKGCIYKTRGLIQIDYIEKE</sequence>
<protein>
    <submittedName>
        <fullName evidence="1">Helix-turn-helix domain protein</fullName>
    </submittedName>
</protein>
<dbReference type="EMBL" id="BK032734">
    <property type="protein sequence ID" value="DAF57578.1"/>
    <property type="molecule type" value="Genomic_DNA"/>
</dbReference>
<reference evidence="1" key="1">
    <citation type="journal article" date="2021" name="Proc. Natl. Acad. Sci. U.S.A.">
        <title>A Catalog of Tens of Thousands of Viruses from Human Metagenomes Reveals Hidden Associations with Chronic Diseases.</title>
        <authorList>
            <person name="Tisza M.J."/>
            <person name="Buck C.B."/>
        </authorList>
    </citation>
    <scope>NUCLEOTIDE SEQUENCE</scope>
    <source>
        <strain evidence="1">CtqfO1</strain>
    </source>
</reference>